<name>A0A6C0JLA9_9ZZZZ</name>
<evidence type="ECO:0000313" key="1">
    <source>
        <dbReference type="EMBL" id="QHU05821.1"/>
    </source>
</evidence>
<protein>
    <submittedName>
        <fullName evidence="1">Uncharacterized protein</fullName>
    </submittedName>
</protein>
<dbReference type="EMBL" id="MN740420">
    <property type="protein sequence ID" value="QHU05821.1"/>
    <property type="molecule type" value="Genomic_DNA"/>
</dbReference>
<reference evidence="1" key="1">
    <citation type="journal article" date="2020" name="Nature">
        <title>Giant virus diversity and host interactions through global metagenomics.</title>
        <authorList>
            <person name="Schulz F."/>
            <person name="Roux S."/>
            <person name="Paez-Espino D."/>
            <person name="Jungbluth S."/>
            <person name="Walsh D.A."/>
            <person name="Denef V.J."/>
            <person name="McMahon K.D."/>
            <person name="Konstantinidis K.T."/>
            <person name="Eloe-Fadrosh E.A."/>
            <person name="Kyrpides N.C."/>
            <person name="Woyke T."/>
        </authorList>
    </citation>
    <scope>NUCLEOTIDE SEQUENCE</scope>
    <source>
        <strain evidence="1">GVMAG-M-3300027736-24</strain>
    </source>
</reference>
<proteinExistence type="predicted"/>
<dbReference type="AlphaFoldDB" id="A0A6C0JLA9"/>
<sequence>MKPIFKIQKQSKKNFMAVLRKMLKTPTKQNTRKRTNTRKS</sequence>
<organism evidence="1">
    <name type="scientific">viral metagenome</name>
    <dbReference type="NCBI Taxonomy" id="1070528"/>
    <lineage>
        <taxon>unclassified sequences</taxon>
        <taxon>metagenomes</taxon>
        <taxon>organismal metagenomes</taxon>
    </lineage>
</organism>
<accession>A0A6C0JLA9</accession>